<evidence type="ECO:0000256" key="5">
    <source>
        <dbReference type="SAM" id="MobiDB-lite"/>
    </source>
</evidence>
<keyword evidence="7" id="KW-1185">Reference proteome</keyword>
<evidence type="ECO:0000256" key="4">
    <source>
        <dbReference type="ARBA" id="ARBA00023017"/>
    </source>
</evidence>
<evidence type="ECO:0000313" key="7">
    <source>
        <dbReference type="Proteomes" id="UP001152320"/>
    </source>
</evidence>
<comment type="subcellular location">
    <subcellularLocation>
        <location evidence="1">Cytoplasm</location>
    </subcellularLocation>
</comment>
<comment type="similarity">
    <text evidence="2">Belongs to the dynactin subunit 2 family.</text>
</comment>
<proteinExistence type="inferred from homology"/>
<dbReference type="Proteomes" id="UP001152320">
    <property type="component" value="Chromosome 18"/>
</dbReference>
<dbReference type="InterPro" id="IPR028133">
    <property type="entry name" value="Dynamitin"/>
</dbReference>
<evidence type="ECO:0000256" key="2">
    <source>
        <dbReference type="ARBA" id="ARBA00006176"/>
    </source>
</evidence>
<dbReference type="GO" id="GO:0005737">
    <property type="term" value="C:cytoplasm"/>
    <property type="evidence" value="ECO:0007669"/>
    <property type="project" value="UniProtKB-SubCell"/>
</dbReference>
<name>A0A9Q1BG40_HOLLE</name>
<comment type="caution">
    <text evidence="6">The sequence shown here is derived from an EMBL/GenBank/DDBJ whole genome shotgun (WGS) entry which is preliminary data.</text>
</comment>
<evidence type="ECO:0000256" key="1">
    <source>
        <dbReference type="ARBA" id="ARBA00004496"/>
    </source>
</evidence>
<gene>
    <name evidence="6" type="ORF">HOLleu_34261</name>
</gene>
<protein>
    <submittedName>
        <fullName evidence="6">Dynactin subunit 2-B</fullName>
    </submittedName>
</protein>
<evidence type="ECO:0000256" key="3">
    <source>
        <dbReference type="ARBA" id="ARBA00022490"/>
    </source>
</evidence>
<organism evidence="6 7">
    <name type="scientific">Holothuria leucospilota</name>
    <name type="common">Black long sea cucumber</name>
    <name type="synonym">Mertensiothuria leucospilota</name>
    <dbReference type="NCBI Taxonomy" id="206669"/>
    <lineage>
        <taxon>Eukaryota</taxon>
        <taxon>Metazoa</taxon>
        <taxon>Echinodermata</taxon>
        <taxon>Eleutherozoa</taxon>
        <taxon>Echinozoa</taxon>
        <taxon>Holothuroidea</taxon>
        <taxon>Aspidochirotacea</taxon>
        <taxon>Aspidochirotida</taxon>
        <taxon>Holothuriidae</taxon>
        <taxon>Holothuria</taxon>
    </lineage>
</organism>
<dbReference type="GO" id="GO:0007017">
    <property type="term" value="P:microtubule-based process"/>
    <property type="evidence" value="ECO:0007669"/>
    <property type="project" value="InterPro"/>
</dbReference>
<keyword evidence="3" id="KW-0963">Cytoplasm</keyword>
<dbReference type="Pfam" id="PF04912">
    <property type="entry name" value="Dynamitin"/>
    <property type="match status" value="1"/>
</dbReference>
<dbReference type="OrthoDB" id="4977at2759"/>
<sequence length="282" mass="31494">MKQLAEEVEEIQKTVKDEKTLAQVSPVGLSDQVSSLQEQLYDLHLEQILGTDTMVELSDPKGALPKKLFTQLDTYKKQSSDPSKGASSKSKPASKEGHVTYELYHHPSRDQFDKVSKMAELEQRISQLEALLGGNPEKVDSVETLQSQVSMLDVNLLDHTEARITNLLLKMDQVKEKSAEAGEVDKESKISELYDLVKKWDSVADSLPNIVDRMKALQELHEQALQFTQALSQLDTAQQQVTSGLQNQSALQKQLSESFAANIAAIEANCKSLEQRFQKIPK</sequence>
<reference evidence="6" key="1">
    <citation type="submission" date="2021-10" db="EMBL/GenBank/DDBJ databases">
        <title>Tropical sea cucumber genome reveals ecological adaptation and Cuvierian tubules defense mechanism.</title>
        <authorList>
            <person name="Chen T."/>
        </authorList>
    </citation>
    <scope>NUCLEOTIDE SEQUENCE</scope>
    <source>
        <strain evidence="6">Nanhai2018</strain>
        <tissue evidence="6">Muscle</tissue>
    </source>
</reference>
<dbReference type="GO" id="GO:0005869">
    <property type="term" value="C:dynactin complex"/>
    <property type="evidence" value="ECO:0007669"/>
    <property type="project" value="InterPro"/>
</dbReference>
<accession>A0A9Q1BG40</accession>
<dbReference type="EMBL" id="JAIZAY010000018">
    <property type="protein sequence ID" value="KAJ8024363.1"/>
    <property type="molecule type" value="Genomic_DNA"/>
</dbReference>
<keyword evidence="4" id="KW-0243">Dynein</keyword>
<dbReference type="AlphaFoldDB" id="A0A9Q1BG40"/>
<dbReference type="GO" id="GO:0030286">
    <property type="term" value="C:dynein complex"/>
    <property type="evidence" value="ECO:0007669"/>
    <property type="project" value="UniProtKB-KW"/>
</dbReference>
<feature type="compositionally biased region" description="Low complexity" evidence="5">
    <location>
        <begin position="80"/>
        <end position="91"/>
    </location>
</feature>
<dbReference type="PANTHER" id="PTHR15346">
    <property type="entry name" value="DYNACTIN SUBUNIT"/>
    <property type="match status" value="1"/>
</dbReference>
<feature type="region of interest" description="Disordered" evidence="5">
    <location>
        <begin position="75"/>
        <end position="96"/>
    </location>
</feature>
<evidence type="ECO:0000313" key="6">
    <source>
        <dbReference type="EMBL" id="KAJ8024363.1"/>
    </source>
</evidence>